<dbReference type="AlphaFoldDB" id="A0A397TJV6"/>
<accession>A0A397TJV6</accession>
<gene>
    <name evidence="1" type="ORF">C1645_814937</name>
</gene>
<keyword evidence="2" id="KW-1185">Reference proteome</keyword>
<sequence>MSVSEANTPTSTSTSVTGNETVSLANDIKKYGKYGTDKLITLRNMEPVVESNKAICCEYILAILHACINIVREFTRKKISLNPQFEVVVKKNMGCVDYAFQAL</sequence>
<dbReference type="Proteomes" id="UP000265703">
    <property type="component" value="Unassembled WGS sequence"/>
</dbReference>
<dbReference type="OrthoDB" id="2433843at2759"/>
<evidence type="ECO:0000313" key="2">
    <source>
        <dbReference type="Proteomes" id="UP000265703"/>
    </source>
</evidence>
<proteinExistence type="predicted"/>
<organism evidence="1 2">
    <name type="scientific">Glomus cerebriforme</name>
    <dbReference type="NCBI Taxonomy" id="658196"/>
    <lineage>
        <taxon>Eukaryota</taxon>
        <taxon>Fungi</taxon>
        <taxon>Fungi incertae sedis</taxon>
        <taxon>Mucoromycota</taxon>
        <taxon>Glomeromycotina</taxon>
        <taxon>Glomeromycetes</taxon>
        <taxon>Glomerales</taxon>
        <taxon>Glomeraceae</taxon>
        <taxon>Glomus</taxon>
    </lineage>
</organism>
<name>A0A397TJV6_9GLOM</name>
<evidence type="ECO:0000313" key="1">
    <source>
        <dbReference type="EMBL" id="RIA96747.1"/>
    </source>
</evidence>
<dbReference type="EMBL" id="QKYT01000039">
    <property type="protein sequence ID" value="RIA96747.1"/>
    <property type="molecule type" value="Genomic_DNA"/>
</dbReference>
<comment type="caution">
    <text evidence="1">The sequence shown here is derived from an EMBL/GenBank/DDBJ whole genome shotgun (WGS) entry which is preliminary data.</text>
</comment>
<protein>
    <submittedName>
        <fullName evidence="1">Uncharacterized protein</fullName>
    </submittedName>
</protein>
<reference evidence="1 2" key="1">
    <citation type="submission" date="2018-06" db="EMBL/GenBank/DDBJ databases">
        <title>Comparative genomics reveals the genomic features of Rhizophagus irregularis, R. cerebriforme, R. diaphanum and Gigaspora rosea, and their symbiotic lifestyle signature.</title>
        <authorList>
            <person name="Morin E."/>
            <person name="San Clemente H."/>
            <person name="Chen E.C.H."/>
            <person name="De La Providencia I."/>
            <person name="Hainaut M."/>
            <person name="Kuo A."/>
            <person name="Kohler A."/>
            <person name="Murat C."/>
            <person name="Tang N."/>
            <person name="Roy S."/>
            <person name="Loubradou J."/>
            <person name="Henrissat B."/>
            <person name="Grigoriev I.V."/>
            <person name="Corradi N."/>
            <person name="Roux C."/>
            <person name="Martin F.M."/>
        </authorList>
    </citation>
    <scope>NUCLEOTIDE SEQUENCE [LARGE SCALE GENOMIC DNA]</scope>
    <source>
        <strain evidence="1 2">DAOM 227022</strain>
    </source>
</reference>